<protein>
    <submittedName>
        <fullName evidence="1">Uncharacterized protein</fullName>
    </submittedName>
</protein>
<gene>
    <name evidence="1" type="ORF">DFP72DRAFT_855524</name>
</gene>
<evidence type="ECO:0000313" key="1">
    <source>
        <dbReference type="EMBL" id="KAF6746264.1"/>
    </source>
</evidence>
<accession>A0A8H6HGA1</accession>
<reference evidence="1 2" key="1">
    <citation type="submission" date="2020-07" db="EMBL/GenBank/DDBJ databases">
        <title>Comparative genomics of pyrophilous fungi reveals a link between fire events and developmental genes.</title>
        <authorList>
            <consortium name="DOE Joint Genome Institute"/>
            <person name="Steindorff A.S."/>
            <person name="Carver A."/>
            <person name="Calhoun S."/>
            <person name="Stillman K."/>
            <person name="Liu H."/>
            <person name="Lipzen A."/>
            <person name="Pangilinan J."/>
            <person name="Labutti K."/>
            <person name="Bruns T.D."/>
            <person name="Grigoriev I.V."/>
        </authorList>
    </citation>
    <scope>NUCLEOTIDE SEQUENCE [LARGE SCALE GENOMIC DNA]</scope>
    <source>
        <strain evidence="1 2">CBS 144469</strain>
    </source>
</reference>
<proteinExistence type="predicted"/>
<name>A0A8H6HGA1_9AGAR</name>
<evidence type="ECO:0000313" key="2">
    <source>
        <dbReference type="Proteomes" id="UP000521943"/>
    </source>
</evidence>
<comment type="caution">
    <text evidence="1">The sequence shown here is derived from an EMBL/GenBank/DDBJ whole genome shotgun (WGS) entry which is preliminary data.</text>
</comment>
<dbReference type="Proteomes" id="UP000521943">
    <property type="component" value="Unassembled WGS sequence"/>
</dbReference>
<organism evidence="1 2">
    <name type="scientific">Ephemerocybe angulata</name>
    <dbReference type="NCBI Taxonomy" id="980116"/>
    <lineage>
        <taxon>Eukaryota</taxon>
        <taxon>Fungi</taxon>
        <taxon>Dikarya</taxon>
        <taxon>Basidiomycota</taxon>
        <taxon>Agaricomycotina</taxon>
        <taxon>Agaricomycetes</taxon>
        <taxon>Agaricomycetidae</taxon>
        <taxon>Agaricales</taxon>
        <taxon>Agaricineae</taxon>
        <taxon>Psathyrellaceae</taxon>
        <taxon>Ephemerocybe</taxon>
    </lineage>
</organism>
<sequence length="167" mass="19244">MSFQPTSSSLFDMTRGSDKYNECLESCRKHEATRVNDRDHYVKVKEQRLLAEPCVLPVENHGIDGGLCNDLVFCIVCDAGVKLHSNRPRTRTFWDQHTRTEKHRTNVAKWETLHGPLERVEKSTMSRYSAVWEDCVFGQARLVPKVYVPHQGDMFSEHNDLIPITLA</sequence>
<keyword evidence="2" id="KW-1185">Reference proteome</keyword>
<dbReference type="EMBL" id="JACGCI010000094">
    <property type="protein sequence ID" value="KAF6746264.1"/>
    <property type="molecule type" value="Genomic_DNA"/>
</dbReference>
<dbReference type="AlphaFoldDB" id="A0A8H6HGA1"/>